<comment type="caution">
    <text evidence="1">The sequence shown here is derived from an EMBL/GenBank/DDBJ whole genome shotgun (WGS) entry which is preliminary data.</text>
</comment>
<accession>A0A9P6M4Z4</accession>
<evidence type="ECO:0000313" key="2">
    <source>
        <dbReference type="Proteomes" id="UP000749646"/>
    </source>
</evidence>
<sequence>RTHEDREKLRSVAAQRARAFLDTIEERKLRALKNKGLLPADTPSNSNISAIENFVILNKACNYRRKLVLLSSFENAFVCLSELKSLLQEYAKPDCPNVEESLSQPDVMDWLSSRQPGCLITKLLYRHWRL</sequence>
<feature type="non-terminal residue" evidence="1">
    <location>
        <position position="130"/>
    </location>
</feature>
<gene>
    <name evidence="1" type="ORF">BGZ65_000579</name>
</gene>
<protein>
    <submittedName>
        <fullName evidence="1">Uncharacterized protein</fullName>
    </submittedName>
</protein>
<dbReference type="AlphaFoldDB" id="A0A9P6M4Z4"/>
<organism evidence="1 2">
    <name type="scientific">Modicella reniformis</name>
    <dbReference type="NCBI Taxonomy" id="1440133"/>
    <lineage>
        <taxon>Eukaryota</taxon>
        <taxon>Fungi</taxon>
        <taxon>Fungi incertae sedis</taxon>
        <taxon>Mucoromycota</taxon>
        <taxon>Mortierellomycotina</taxon>
        <taxon>Mortierellomycetes</taxon>
        <taxon>Mortierellales</taxon>
        <taxon>Mortierellaceae</taxon>
        <taxon>Modicella</taxon>
    </lineage>
</organism>
<dbReference type="EMBL" id="JAAAHW010005865">
    <property type="protein sequence ID" value="KAF9965830.1"/>
    <property type="molecule type" value="Genomic_DNA"/>
</dbReference>
<proteinExistence type="predicted"/>
<dbReference type="OrthoDB" id="2422013at2759"/>
<evidence type="ECO:0000313" key="1">
    <source>
        <dbReference type="EMBL" id="KAF9965830.1"/>
    </source>
</evidence>
<name>A0A9P6M4Z4_9FUNG</name>
<keyword evidence="2" id="KW-1185">Reference proteome</keyword>
<dbReference type="Proteomes" id="UP000749646">
    <property type="component" value="Unassembled WGS sequence"/>
</dbReference>
<reference evidence="1" key="1">
    <citation type="journal article" date="2020" name="Fungal Divers.">
        <title>Resolving the Mortierellaceae phylogeny through synthesis of multi-gene phylogenetics and phylogenomics.</title>
        <authorList>
            <person name="Vandepol N."/>
            <person name="Liber J."/>
            <person name="Desiro A."/>
            <person name="Na H."/>
            <person name="Kennedy M."/>
            <person name="Barry K."/>
            <person name="Grigoriev I.V."/>
            <person name="Miller A.N."/>
            <person name="O'Donnell K."/>
            <person name="Stajich J.E."/>
            <person name="Bonito G."/>
        </authorList>
    </citation>
    <scope>NUCLEOTIDE SEQUENCE</scope>
    <source>
        <strain evidence="1">MES-2147</strain>
    </source>
</reference>